<dbReference type="EMBL" id="CP002214">
    <property type="protein sequence ID" value="ADO59418.1"/>
    <property type="molecule type" value="Genomic_DNA"/>
</dbReference>
<sequence length="67" mass="7252">MGELIAPVLIIFNLSGVAIFVAILFRAYEKGHVGTIAFSAVGFVVNLLAVIVLTESHYDQLIKLSFT</sequence>
<dbReference type="HOGENOM" id="CLU_2808421_0_0_9"/>
<keyword evidence="1" id="KW-0812">Transmembrane</keyword>
<dbReference type="PATRIC" id="fig|886882.15.peg.5926"/>
<proteinExistence type="predicted"/>
<name>E3EK91_PAEPS</name>
<evidence type="ECO:0000313" key="2">
    <source>
        <dbReference type="EMBL" id="ADO59418.1"/>
    </source>
</evidence>
<reference evidence="2 3" key="1">
    <citation type="journal article" date="2011" name="J. Bacteriol.">
        <title>Complete genome sequence of Paenibacillus polymyxa SC2, a strain of plant growth-promoting Rhizobacterium with broad-spectrum antimicrobial activity.</title>
        <authorList>
            <person name="Ma M."/>
            <person name="Wang C."/>
            <person name="Ding Y."/>
            <person name="Li L."/>
            <person name="Shen D."/>
            <person name="Jiang X."/>
            <person name="Guan D."/>
            <person name="Cao F."/>
            <person name="Chen H."/>
            <person name="Feng R."/>
            <person name="Wang X."/>
            <person name="Ge Y."/>
            <person name="Yao L."/>
            <person name="Bing X."/>
            <person name="Yang X."/>
            <person name="Li J."/>
            <person name="Du B."/>
        </authorList>
    </citation>
    <scope>NUCLEOTIDE SEQUENCE [LARGE SCALE GENOMIC DNA]</scope>
    <source>
        <strain evidence="2 3">SC2</strain>
        <plasmid evidence="3">pSC2</plasmid>
    </source>
</reference>
<keyword evidence="2" id="KW-0614">Plasmid</keyword>
<gene>
    <name evidence="2" type="ORF">PPSC2_27965</name>
</gene>
<protein>
    <submittedName>
        <fullName evidence="2">Uncharacterized protein</fullName>
    </submittedName>
</protein>
<geneLocation type="plasmid" evidence="2 3">
    <name>pSC2</name>
</geneLocation>
<keyword evidence="1" id="KW-1133">Transmembrane helix</keyword>
<feature type="transmembrane region" description="Helical" evidence="1">
    <location>
        <begin position="32"/>
        <end position="53"/>
    </location>
</feature>
<keyword evidence="1" id="KW-0472">Membrane</keyword>
<feature type="transmembrane region" description="Helical" evidence="1">
    <location>
        <begin position="6"/>
        <end position="25"/>
    </location>
</feature>
<dbReference type="RefSeq" id="WP_013385832.1">
    <property type="nucleotide sequence ID" value="NC_014628.2"/>
</dbReference>
<dbReference type="AlphaFoldDB" id="E3EK91"/>
<evidence type="ECO:0000256" key="1">
    <source>
        <dbReference type="SAM" id="Phobius"/>
    </source>
</evidence>
<organism evidence="2 3">
    <name type="scientific">Paenibacillus polymyxa (strain SC2)</name>
    <name type="common">Bacillus polymyxa</name>
    <dbReference type="NCBI Taxonomy" id="886882"/>
    <lineage>
        <taxon>Bacteria</taxon>
        <taxon>Bacillati</taxon>
        <taxon>Bacillota</taxon>
        <taxon>Bacilli</taxon>
        <taxon>Bacillales</taxon>
        <taxon>Paenibacillaceae</taxon>
        <taxon>Paenibacillus</taxon>
    </lineage>
</organism>
<dbReference type="KEGG" id="ppm:PPSC2_27965"/>
<evidence type="ECO:0000313" key="3">
    <source>
        <dbReference type="Proteomes" id="UP000006868"/>
    </source>
</evidence>
<dbReference type="Proteomes" id="UP000006868">
    <property type="component" value="Plasmid pSC2"/>
</dbReference>
<accession>E3EK91</accession>